<evidence type="ECO:0000256" key="1">
    <source>
        <dbReference type="ARBA" id="ARBA00022723"/>
    </source>
</evidence>
<evidence type="ECO:0000256" key="5">
    <source>
        <dbReference type="ARBA" id="ARBA00022801"/>
    </source>
</evidence>
<organism evidence="15">
    <name type="scientific">Thermosulfurimonas dismutans</name>
    <dbReference type="NCBI Taxonomy" id="999894"/>
    <lineage>
        <taxon>Bacteria</taxon>
        <taxon>Pseudomonadati</taxon>
        <taxon>Thermodesulfobacteriota</taxon>
        <taxon>Thermodesulfobacteria</taxon>
        <taxon>Thermodesulfobacteriales</taxon>
        <taxon>Thermodesulfobacteriaceae</taxon>
        <taxon>Thermosulfurimonas</taxon>
    </lineage>
</organism>
<dbReference type="PRINTS" id="PR01874">
    <property type="entry name" value="DNAREPAIRADA"/>
</dbReference>
<keyword evidence="2 11" id="KW-0547">Nucleotide-binding</keyword>
<evidence type="ECO:0000256" key="11">
    <source>
        <dbReference type="HAMAP-Rule" id="MF_01498"/>
    </source>
</evidence>
<evidence type="ECO:0000256" key="6">
    <source>
        <dbReference type="ARBA" id="ARBA00022833"/>
    </source>
</evidence>
<evidence type="ECO:0000256" key="10">
    <source>
        <dbReference type="ARBA" id="ARBA00023204"/>
    </source>
</evidence>
<dbReference type="InterPro" id="IPR027417">
    <property type="entry name" value="P-loop_NTPase"/>
</dbReference>
<dbReference type="GO" id="GO:0003684">
    <property type="term" value="F:damaged DNA binding"/>
    <property type="evidence" value="ECO:0007669"/>
    <property type="project" value="InterPro"/>
</dbReference>
<dbReference type="GO" id="GO:0005829">
    <property type="term" value="C:cytosol"/>
    <property type="evidence" value="ECO:0007669"/>
    <property type="project" value="TreeGrafter"/>
</dbReference>
<dbReference type="GO" id="GO:0016787">
    <property type="term" value="F:hydrolase activity"/>
    <property type="evidence" value="ECO:0007669"/>
    <property type="project" value="UniProtKB-KW"/>
</dbReference>
<keyword evidence="10 11" id="KW-0234">DNA repair</keyword>
<evidence type="ECO:0000259" key="14">
    <source>
        <dbReference type="PROSITE" id="PS50162"/>
    </source>
</evidence>
<feature type="domain" description="RecA family profile 1" evidence="14">
    <location>
        <begin position="57"/>
        <end position="205"/>
    </location>
</feature>
<dbReference type="Pfam" id="PF18073">
    <property type="entry name" value="Zn_ribbon_LapB"/>
    <property type="match status" value="1"/>
</dbReference>
<feature type="short sequence motif" description="RadA KNRFG motif" evidence="11">
    <location>
        <begin position="242"/>
        <end position="246"/>
    </location>
</feature>
<dbReference type="SMART" id="SM00382">
    <property type="entry name" value="AAA"/>
    <property type="match status" value="1"/>
</dbReference>
<dbReference type="HAMAP" id="MF_01498">
    <property type="entry name" value="RadA_bact"/>
    <property type="match status" value="1"/>
</dbReference>
<evidence type="ECO:0000256" key="4">
    <source>
        <dbReference type="ARBA" id="ARBA00022771"/>
    </source>
</evidence>
<feature type="region of interest" description="Lon-protease-like" evidence="11">
    <location>
        <begin position="336"/>
        <end position="434"/>
    </location>
</feature>
<comment type="function">
    <text evidence="11">Plays a role in repairing double-strand DNA breaks, probably involving stabilizing or processing branched DNA or blocked replication forks.</text>
</comment>
<evidence type="ECO:0000256" key="9">
    <source>
        <dbReference type="ARBA" id="ARBA00023125"/>
    </source>
</evidence>
<dbReference type="GO" id="GO:0140664">
    <property type="term" value="F:ATP-dependent DNA damage sensor activity"/>
    <property type="evidence" value="ECO:0007669"/>
    <property type="project" value="InterPro"/>
</dbReference>
<dbReference type="FunFam" id="3.40.50.300:FF:000050">
    <property type="entry name" value="DNA repair protein RadA"/>
    <property type="match status" value="1"/>
</dbReference>
<dbReference type="InterPro" id="IPR020588">
    <property type="entry name" value="RecA_ATP-bd"/>
</dbReference>
<evidence type="ECO:0000256" key="3">
    <source>
        <dbReference type="ARBA" id="ARBA00022763"/>
    </source>
</evidence>
<dbReference type="GO" id="GO:0008270">
    <property type="term" value="F:zinc ion binding"/>
    <property type="evidence" value="ECO:0007669"/>
    <property type="project" value="UniProtKB-KW"/>
</dbReference>
<keyword evidence="8 11" id="KW-0346">Stress response</keyword>
<evidence type="ECO:0000313" key="15">
    <source>
        <dbReference type="EMBL" id="HFC98495.1"/>
    </source>
</evidence>
<keyword evidence="9 11" id="KW-0238">DNA-binding</keyword>
<feature type="binding site" evidence="11">
    <location>
        <begin position="86"/>
        <end position="93"/>
    </location>
    <ligand>
        <name>ATP</name>
        <dbReference type="ChEBI" id="CHEBI:30616"/>
    </ligand>
</feature>
<dbReference type="Pfam" id="PF13541">
    <property type="entry name" value="ChlI"/>
    <property type="match status" value="1"/>
</dbReference>
<comment type="domain">
    <text evidence="11">The middle region has homology to RecA with ATPase motifs including the RadA KNRFG motif, while the C-terminus is homologous to Lon protease.</text>
</comment>
<evidence type="ECO:0000256" key="2">
    <source>
        <dbReference type="ARBA" id="ARBA00022741"/>
    </source>
</evidence>
<protein>
    <recommendedName>
        <fullName evidence="11 12">DNA repair protein RadA</fullName>
    </recommendedName>
</protein>
<dbReference type="Pfam" id="PF13481">
    <property type="entry name" value="AAA_25"/>
    <property type="match status" value="1"/>
</dbReference>
<dbReference type="PANTHER" id="PTHR32472:SF10">
    <property type="entry name" value="DNA REPAIR PROTEIN RADA-LIKE PROTEIN"/>
    <property type="match status" value="1"/>
</dbReference>
<dbReference type="CDD" id="cd01121">
    <property type="entry name" value="RadA_SMS_N"/>
    <property type="match status" value="1"/>
</dbReference>
<comment type="caution">
    <text evidence="15">The sequence shown here is derived from an EMBL/GenBank/DDBJ whole genome shotgun (WGS) entry which is preliminary data.</text>
</comment>
<keyword evidence="6 13" id="KW-0862">Zinc</keyword>
<gene>
    <name evidence="11 15" type="primary">radA</name>
    <name evidence="15" type="ORF">ENJ40_08585</name>
</gene>
<proteinExistence type="inferred from homology"/>
<sequence length="434" mass="47205">MAYYCRECGYRSVKWLGRCPGCGAWDTLIEEPAPDKVRSKSSRRARVLKLAEVASTRVQRYPSGISELDRVLGGGLVPASLVLIGGDPGIGKSTLLLQVAREYVRRGWRVVYLSAEESAAQVRLRAERLSVPGELELVVENDLSAVLETLGEEPPRILIVDSIQTVYLPELSSAPGSVSQVREAAARLLRWAKERGTAVFIVGHVTKEGALAGPRVLEHLVDVVLYFEGERSGPYRLLRAVKNRFGPVDEIGVFEMRGEGLCPVENPSSFFLSGGGGAVFPALEGTRPLLVEIQALVVKSYLAAPRRTVVGFDPWRLSMLLAILEKHLGVSFYDRDVFLNVAGGLRIKEPAADLAVCAALLASRLDKRLPEGLVFCGEVGLSGEVRRVMGLGARLREAARLGFRQAVIPAGDGPAEAGLQIIRISALRDILRFF</sequence>
<dbReference type="PROSITE" id="PS50162">
    <property type="entry name" value="RECA_2"/>
    <property type="match status" value="1"/>
</dbReference>
<evidence type="ECO:0000256" key="12">
    <source>
        <dbReference type="NCBIfam" id="TIGR00416"/>
    </source>
</evidence>
<dbReference type="InterPro" id="IPR003593">
    <property type="entry name" value="AAA+_ATPase"/>
</dbReference>
<dbReference type="InterPro" id="IPR004504">
    <property type="entry name" value="DNA_repair_RadA"/>
</dbReference>
<keyword evidence="5" id="KW-0378">Hydrolase</keyword>
<keyword evidence="7 11" id="KW-0067">ATP-binding</keyword>
<dbReference type="Proteomes" id="UP000886043">
    <property type="component" value="Unassembled WGS sequence"/>
</dbReference>
<evidence type="ECO:0000256" key="7">
    <source>
        <dbReference type="ARBA" id="ARBA00022840"/>
    </source>
</evidence>
<accession>A0A7C3CP79</accession>
<evidence type="ECO:0000256" key="8">
    <source>
        <dbReference type="ARBA" id="ARBA00023016"/>
    </source>
</evidence>
<dbReference type="GO" id="GO:0000725">
    <property type="term" value="P:recombinational repair"/>
    <property type="evidence" value="ECO:0007669"/>
    <property type="project" value="UniProtKB-UniRule"/>
</dbReference>
<dbReference type="PANTHER" id="PTHR32472">
    <property type="entry name" value="DNA REPAIR PROTEIN RADA"/>
    <property type="match status" value="1"/>
</dbReference>
<evidence type="ECO:0000256" key="13">
    <source>
        <dbReference type="RuleBase" id="RU003555"/>
    </source>
</evidence>
<keyword evidence="1 11" id="KW-0479">Metal-binding</keyword>
<name>A0A7C3CP79_9BACT</name>
<dbReference type="SUPFAM" id="SSF54211">
    <property type="entry name" value="Ribosomal protein S5 domain 2-like"/>
    <property type="match status" value="1"/>
</dbReference>
<keyword evidence="3 11" id="KW-0227">DNA damage</keyword>
<dbReference type="GO" id="GO:0005524">
    <property type="term" value="F:ATP binding"/>
    <property type="evidence" value="ECO:0007669"/>
    <property type="project" value="UniProtKB-UniRule"/>
</dbReference>
<dbReference type="Gene3D" id="3.40.50.300">
    <property type="entry name" value="P-loop containing nucleotide triphosphate hydrolases"/>
    <property type="match status" value="1"/>
</dbReference>
<dbReference type="EMBL" id="DRMH01000115">
    <property type="protein sequence ID" value="HFC98495.1"/>
    <property type="molecule type" value="Genomic_DNA"/>
</dbReference>
<keyword evidence="4 13" id="KW-0863">Zinc-finger</keyword>
<dbReference type="InterPro" id="IPR041166">
    <property type="entry name" value="Rubredoxin_2"/>
</dbReference>
<reference evidence="15" key="1">
    <citation type="journal article" date="2020" name="mSystems">
        <title>Genome- and Community-Level Interaction Insights into Carbon Utilization and Element Cycling Functions of Hydrothermarchaeota in Hydrothermal Sediment.</title>
        <authorList>
            <person name="Zhou Z."/>
            <person name="Liu Y."/>
            <person name="Xu W."/>
            <person name="Pan J."/>
            <person name="Luo Z.H."/>
            <person name="Li M."/>
        </authorList>
    </citation>
    <scope>NUCLEOTIDE SEQUENCE [LARGE SCALE GENOMIC DNA]</scope>
    <source>
        <strain evidence="15">HyVt-483</strain>
    </source>
</reference>
<dbReference type="Gene3D" id="3.30.230.10">
    <property type="match status" value="1"/>
</dbReference>
<dbReference type="AlphaFoldDB" id="A0A7C3CP79"/>
<dbReference type="InterPro" id="IPR014721">
    <property type="entry name" value="Ribsml_uS5_D2-typ_fold_subgr"/>
</dbReference>
<dbReference type="InterPro" id="IPR020568">
    <property type="entry name" value="Ribosomal_Su5_D2-typ_SF"/>
</dbReference>
<comment type="function">
    <text evidence="13">DNA-dependent ATPase involved in processing of recombination intermediates, plays a role in repairing DNA breaks. Stimulates the branch migration of RecA-mediated strand transfer reactions, allowing the 3' invading strand to extend heteroduplex DNA faster. Binds ssDNA in the presence of ADP but not other nucleotides, has ATPase activity that is stimulated by ssDNA and various branched DNA structures, but inhibited by SSB. Does not have RecA's homology-searching function.</text>
</comment>
<dbReference type="NCBIfam" id="TIGR00416">
    <property type="entry name" value="sms"/>
    <property type="match status" value="1"/>
</dbReference>
<dbReference type="SUPFAM" id="SSF52540">
    <property type="entry name" value="P-loop containing nucleoside triphosphate hydrolases"/>
    <property type="match status" value="1"/>
</dbReference>
<comment type="similarity">
    <text evidence="11 13">Belongs to the RecA family. RadA subfamily.</text>
</comment>